<dbReference type="InterPro" id="IPR050490">
    <property type="entry name" value="Bact_solute-bd_prot1"/>
</dbReference>
<evidence type="ECO:0000313" key="2">
    <source>
        <dbReference type="EMBL" id="MDQ0164916.1"/>
    </source>
</evidence>
<evidence type="ECO:0000313" key="3">
    <source>
        <dbReference type="Proteomes" id="UP001235840"/>
    </source>
</evidence>
<dbReference type="PROSITE" id="PS51257">
    <property type="entry name" value="PROKAR_LIPOPROTEIN"/>
    <property type="match status" value="1"/>
</dbReference>
<protein>
    <submittedName>
        <fullName evidence="2">Raffinose/stachyose/melibiose transport system substrate-binding protein</fullName>
    </submittedName>
</protein>
<dbReference type="PANTHER" id="PTHR43649">
    <property type="entry name" value="ARABINOSE-BINDING PROTEIN-RELATED"/>
    <property type="match status" value="1"/>
</dbReference>
<feature type="chain" id="PRO_5047335755" evidence="1">
    <location>
        <begin position="22"/>
        <end position="441"/>
    </location>
</feature>
<name>A0ABT9VV99_9BACI</name>
<evidence type="ECO:0000256" key="1">
    <source>
        <dbReference type="SAM" id="SignalP"/>
    </source>
</evidence>
<proteinExistence type="predicted"/>
<dbReference type="Proteomes" id="UP001235840">
    <property type="component" value="Unassembled WGS sequence"/>
</dbReference>
<dbReference type="InterPro" id="IPR006059">
    <property type="entry name" value="SBP"/>
</dbReference>
<accession>A0ABT9VV99</accession>
<sequence>MKKSLMLTVAMLLVFAVFLGACSGNGNEITNSNVEGDSGGGEDTSQASGDTIDLHLITMFGGTDPATDVFKKSLEEFTQKHQNVKITEESLTSGDEFRTKVFASFSSDSEPDVTFFFTGADSRNIIDAGKVVPFDELLKADTAWADGLSPAALDQVREADGQLFAVPLTGYYEGLIVNKKLFEDHGLDLPTDWDKFETAIKTFAENGIVPLAGSLDESYYLVEHYILSAGGPEGNTAGLKDGIHESWITGLNKIKEHYELGAFPKDTHTINDSMAQNLYQQEQAAMMVNGSWALGGLSEEVMANTTVLPFPVMPGGKATYGDLVAGFGSGYFLSKKSHEDESKQETALELIKFLTSKEIVKAFAEANGGVPAANVEVEGLSSAALDGHKMVQEANSLSYPIDSQISPEAFTHIRTNLPHIAVGRKTAEEVLQEAKDIEDSK</sequence>
<dbReference type="RefSeq" id="WP_307391261.1">
    <property type="nucleotide sequence ID" value="NZ_BAAADK010000010.1"/>
</dbReference>
<dbReference type="Pfam" id="PF01547">
    <property type="entry name" value="SBP_bac_1"/>
    <property type="match status" value="1"/>
</dbReference>
<keyword evidence="3" id="KW-1185">Reference proteome</keyword>
<keyword evidence="1" id="KW-0732">Signal</keyword>
<feature type="signal peptide" evidence="1">
    <location>
        <begin position="1"/>
        <end position="21"/>
    </location>
</feature>
<comment type="caution">
    <text evidence="2">The sequence shown here is derived from an EMBL/GenBank/DDBJ whole genome shotgun (WGS) entry which is preliminary data.</text>
</comment>
<dbReference type="Gene3D" id="3.40.190.10">
    <property type="entry name" value="Periplasmic binding protein-like II"/>
    <property type="match status" value="2"/>
</dbReference>
<organism evidence="2 3">
    <name type="scientific">Caldalkalibacillus horti</name>
    <dbReference type="NCBI Taxonomy" id="77523"/>
    <lineage>
        <taxon>Bacteria</taxon>
        <taxon>Bacillati</taxon>
        <taxon>Bacillota</taxon>
        <taxon>Bacilli</taxon>
        <taxon>Bacillales</taxon>
        <taxon>Bacillaceae</taxon>
        <taxon>Caldalkalibacillus</taxon>
    </lineage>
</organism>
<gene>
    <name evidence="2" type="ORF">J2S11_000816</name>
</gene>
<dbReference type="EMBL" id="JAUSTY010000003">
    <property type="protein sequence ID" value="MDQ0164916.1"/>
    <property type="molecule type" value="Genomic_DNA"/>
</dbReference>
<dbReference type="SUPFAM" id="SSF53850">
    <property type="entry name" value="Periplasmic binding protein-like II"/>
    <property type="match status" value="1"/>
</dbReference>
<reference evidence="2 3" key="1">
    <citation type="submission" date="2023-07" db="EMBL/GenBank/DDBJ databases">
        <title>Genomic Encyclopedia of Type Strains, Phase IV (KMG-IV): sequencing the most valuable type-strain genomes for metagenomic binning, comparative biology and taxonomic classification.</title>
        <authorList>
            <person name="Goeker M."/>
        </authorList>
    </citation>
    <scope>NUCLEOTIDE SEQUENCE [LARGE SCALE GENOMIC DNA]</scope>
    <source>
        <strain evidence="2 3">DSM 12751</strain>
    </source>
</reference>